<evidence type="ECO:0000313" key="3">
    <source>
        <dbReference type="Proteomes" id="UP000002037"/>
    </source>
</evidence>
<dbReference type="KEGG" id="ctp:CTRG_02666"/>
<dbReference type="InterPro" id="IPR013640">
    <property type="entry name" value="Vfa1"/>
</dbReference>
<dbReference type="GeneID" id="8302052"/>
<keyword evidence="1" id="KW-0175">Coiled coil</keyword>
<dbReference type="RefSeq" id="XP_002548369.1">
    <property type="nucleotide sequence ID" value="XM_002548323.1"/>
</dbReference>
<dbReference type="OrthoDB" id="2158714at2759"/>
<dbReference type="PANTHER" id="PTHR28218:SF1">
    <property type="entry name" value="VPS4-ASSOCIATED PROTEIN 1"/>
    <property type="match status" value="1"/>
</dbReference>
<proteinExistence type="predicted"/>
<dbReference type="Pfam" id="PF08432">
    <property type="entry name" value="Vfa1"/>
    <property type="match status" value="1"/>
</dbReference>
<accession>C5M8E4</accession>
<name>C5M8E4_CANTT</name>
<dbReference type="EMBL" id="GG692397">
    <property type="protein sequence ID" value="EER33848.1"/>
    <property type="molecule type" value="Genomic_DNA"/>
</dbReference>
<dbReference type="GO" id="GO:0005768">
    <property type="term" value="C:endosome"/>
    <property type="evidence" value="ECO:0007669"/>
    <property type="project" value="TreeGrafter"/>
</dbReference>
<keyword evidence="3" id="KW-1185">Reference proteome</keyword>
<dbReference type="GO" id="GO:0007034">
    <property type="term" value="P:vacuolar transport"/>
    <property type="evidence" value="ECO:0007669"/>
    <property type="project" value="TreeGrafter"/>
</dbReference>
<gene>
    <name evidence="2" type="ORF">CTRG_02666</name>
</gene>
<dbReference type="STRING" id="294747.C5M8E4"/>
<dbReference type="VEuPathDB" id="FungiDB:CTRG_02666"/>
<sequence length="196" mass="23128">MSKPQQQQVPPFPNKYQVRLVASSDSKPCIICYKPATTVLLAEGNGDFFYTCQQHLKDEQFANSIHPQEYTDLVNSQKELTTKKVQLEKDVELEKPYIWNKVTGYWKNDKEKSEDSKNNDNLSKYEKLKNELKEVMKELDEKNKLISEFKFKQYKLNQDIYKNRLMIHQKKVYGQQRAVKIQQEGFFPSAPSHNLE</sequence>
<dbReference type="PANTHER" id="PTHR28218">
    <property type="entry name" value="VPS4-ASSOCIATED PROTEIN 1"/>
    <property type="match status" value="1"/>
</dbReference>
<evidence type="ECO:0000313" key="2">
    <source>
        <dbReference type="EMBL" id="EER33848.1"/>
    </source>
</evidence>
<dbReference type="HOGENOM" id="CLU_088285_2_1_1"/>
<evidence type="ECO:0008006" key="4">
    <source>
        <dbReference type="Google" id="ProtNLM"/>
    </source>
</evidence>
<feature type="coiled-coil region" evidence="1">
    <location>
        <begin position="118"/>
        <end position="145"/>
    </location>
</feature>
<evidence type="ECO:0000256" key="1">
    <source>
        <dbReference type="SAM" id="Coils"/>
    </source>
</evidence>
<reference evidence="2 3" key="1">
    <citation type="journal article" date="2009" name="Nature">
        <title>Evolution of pathogenicity and sexual reproduction in eight Candida genomes.</title>
        <authorList>
            <person name="Butler G."/>
            <person name="Rasmussen M.D."/>
            <person name="Lin M.F."/>
            <person name="Santos M.A."/>
            <person name="Sakthikumar S."/>
            <person name="Munro C.A."/>
            <person name="Rheinbay E."/>
            <person name="Grabherr M."/>
            <person name="Forche A."/>
            <person name="Reedy J.L."/>
            <person name="Agrafioti I."/>
            <person name="Arnaud M.B."/>
            <person name="Bates S."/>
            <person name="Brown A.J."/>
            <person name="Brunke S."/>
            <person name="Costanzo M.C."/>
            <person name="Fitzpatrick D.A."/>
            <person name="de Groot P.W."/>
            <person name="Harris D."/>
            <person name="Hoyer L.L."/>
            <person name="Hube B."/>
            <person name="Klis F.M."/>
            <person name="Kodira C."/>
            <person name="Lennard N."/>
            <person name="Logue M.E."/>
            <person name="Martin R."/>
            <person name="Neiman A.M."/>
            <person name="Nikolaou E."/>
            <person name="Quail M.A."/>
            <person name="Quinn J."/>
            <person name="Santos M.C."/>
            <person name="Schmitzberger F.F."/>
            <person name="Sherlock G."/>
            <person name="Shah P."/>
            <person name="Silverstein K.A."/>
            <person name="Skrzypek M.S."/>
            <person name="Soll D."/>
            <person name="Staggs R."/>
            <person name="Stansfield I."/>
            <person name="Stumpf M.P."/>
            <person name="Sudbery P.E."/>
            <person name="Srikantha T."/>
            <person name="Zeng Q."/>
            <person name="Berman J."/>
            <person name="Berriman M."/>
            <person name="Heitman J."/>
            <person name="Gow N.A."/>
            <person name="Lorenz M.C."/>
            <person name="Birren B.W."/>
            <person name="Kellis M."/>
            <person name="Cuomo C.A."/>
        </authorList>
    </citation>
    <scope>NUCLEOTIDE SEQUENCE [LARGE SCALE GENOMIC DNA]</scope>
    <source>
        <strain evidence="3">ATCC MYA-3404 / T1</strain>
    </source>
</reference>
<protein>
    <recommendedName>
        <fullName evidence="4">VPS4-associated protein 1</fullName>
    </recommendedName>
</protein>
<dbReference type="AlphaFoldDB" id="C5M8E4"/>
<organism evidence="2 3">
    <name type="scientific">Candida tropicalis (strain ATCC MYA-3404 / T1)</name>
    <name type="common">Yeast</name>
    <dbReference type="NCBI Taxonomy" id="294747"/>
    <lineage>
        <taxon>Eukaryota</taxon>
        <taxon>Fungi</taxon>
        <taxon>Dikarya</taxon>
        <taxon>Ascomycota</taxon>
        <taxon>Saccharomycotina</taxon>
        <taxon>Pichiomycetes</taxon>
        <taxon>Debaryomycetaceae</taxon>
        <taxon>Candida/Lodderomyces clade</taxon>
        <taxon>Candida</taxon>
    </lineage>
</organism>
<dbReference type="Proteomes" id="UP000002037">
    <property type="component" value="Unassembled WGS sequence"/>
</dbReference>
<dbReference type="eggNOG" id="ENOG502S7NV">
    <property type="taxonomic scope" value="Eukaryota"/>
</dbReference>